<evidence type="ECO:0000313" key="3">
    <source>
        <dbReference type="EMBL" id="SFJ62697.1"/>
    </source>
</evidence>
<accession>A0A1I3SZH0</accession>
<reference evidence="4" key="1">
    <citation type="submission" date="2016-10" db="EMBL/GenBank/DDBJ databases">
        <authorList>
            <person name="Varghese N."/>
            <person name="Submissions S."/>
        </authorList>
    </citation>
    <scope>NUCLEOTIDE SEQUENCE [LARGE SCALE GENOMIC DNA]</scope>
    <source>
        <strain evidence="4">DSM 28881</strain>
    </source>
</reference>
<keyword evidence="4" id="KW-1185">Reference proteome</keyword>
<dbReference type="InterPro" id="IPR000253">
    <property type="entry name" value="FHA_dom"/>
</dbReference>
<sequence length="107" mass="11812">MKKLILIAFTLFLGVNTAMAQDAKQIEDANYVILLDSKVFHYTANGVVQLDEAITLHDGTVVETNGTYVNGKKTGKLEDGQCLGMSGTLYKDQETLTKKLIKLMRKS</sequence>
<feature type="domain" description="FHA" evidence="2">
    <location>
        <begin position="11"/>
        <end position="74"/>
    </location>
</feature>
<dbReference type="Proteomes" id="UP000199559">
    <property type="component" value="Unassembled WGS sequence"/>
</dbReference>
<feature type="signal peptide" evidence="1">
    <location>
        <begin position="1"/>
        <end position="20"/>
    </location>
</feature>
<organism evidence="3 4">
    <name type="scientific">Olleya namhaensis</name>
    <dbReference type="NCBI Taxonomy" id="1144750"/>
    <lineage>
        <taxon>Bacteria</taxon>
        <taxon>Pseudomonadati</taxon>
        <taxon>Bacteroidota</taxon>
        <taxon>Flavobacteriia</taxon>
        <taxon>Flavobacteriales</taxon>
        <taxon>Flavobacteriaceae</taxon>
    </lineage>
</organism>
<feature type="chain" id="PRO_5011595338" description="FHA domain-containing protein" evidence="1">
    <location>
        <begin position="21"/>
        <end position="107"/>
    </location>
</feature>
<proteinExistence type="predicted"/>
<evidence type="ECO:0000313" key="4">
    <source>
        <dbReference type="Proteomes" id="UP000199559"/>
    </source>
</evidence>
<dbReference type="Pfam" id="PF20606">
    <property type="entry name" value="DUF6799"/>
    <property type="match status" value="1"/>
</dbReference>
<evidence type="ECO:0000256" key="1">
    <source>
        <dbReference type="SAM" id="SignalP"/>
    </source>
</evidence>
<name>A0A1I3SZH0_9FLAO</name>
<dbReference type="InterPro" id="IPR046478">
    <property type="entry name" value="DUF6799"/>
</dbReference>
<dbReference type="PROSITE" id="PS50006">
    <property type="entry name" value="FHA_DOMAIN"/>
    <property type="match status" value="1"/>
</dbReference>
<dbReference type="RefSeq" id="WP_090842190.1">
    <property type="nucleotide sequence ID" value="NZ_CANKYB010000013.1"/>
</dbReference>
<keyword evidence="1" id="KW-0732">Signal</keyword>
<gene>
    <name evidence="3" type="ORF">SAMN05443431_11220</name>
</gene>
<evidence type="ECO:0000259" key="2">
    <source>
        <dbReference type="PROSITE" id="PS50006"/>
    </source>
</evidence>
<dbReference type="AlphaFoldDB" id="A0A1I3SZH0"/>
<protein>
    <recommendedName>
        <fullName evidence="2">FHA domain-containing protein</fullName>
    </recommendedName>
</protein>
<dbReference type="EMBL" id="FORM01000012">
    <property type="protein sequence ID" value="SFJ62697.1"/>
    <property type="molecule type" value="Genomic_DNA"/>
</dbReference>